<comment type="caution">
    <text evidence="2">The sequence shown here is derived from an EMBL/GenBank/DDBJ whole genome shotgun (WGS) entry which is preliminary data.</text>
</comment>
<name>A0A8K0UX09_9AGAR</name>
<dbReference type="InterPro" id="IPR016712">
    <property type="entry name" value="Rbsml_bS1m-like"/>
</dbReference>
<protein>
    <submittedName>
        <fullName evidence="2">Mitochondrial ribosomal protein subunit-domain-containing protein</fullName>
    </submittedName>
</protein>
<keyword evidence="2" id="KW-0689">Ribosomal protein</keyword>
<evidence type="ECO:0000313" key="2">
    <source>
        <dbReference type="EMBL" id="KAH8106942.1"/>
    </source>
</evidence>
<keyword evidence="2" id="KW-0687">Ribonucleoprotein</keyword>
<dbReference type="PANTHER" id="PTHR28058:SF1">
    <property type="entry name" value="SMALL RIBOSOMAL SUBUNIT PROTEIN BS1M"/>
    <property type="match status" value="1"/>
</dbReference>
<reference evidence="2" key="1">
    <citation type="journal article" date="2021" name="New Phytol.">
        <title>Evolutionary innovations through gain and loss of genes in the ectomycorrhizal Boletales.</title>
        <authorList>
            <person name="Wu G."/>
            <person name="Miyauchi S."/>
            <person name="Morin E."/>
            <person name="Kuo A."/>
            <person name="Drula E."/>
            <person name="Varga T."/>
            <person name="Kohler A."/>
            <person name="Feng B."/>
            <person name="Cao Y."/>
            <person name="Lipzen A."/>
            <person name="Daum C."/>
            <person name="Hundley H."/>
            <person name="Pangilinan J."/>
            <person name="Johnson J."/>
            <person name="Barry K."/>
            <person name="LaButti K."/>
            <person name="Ng V."/>
            <person name="Ahrendt S."/>
            <person name="Min B."/>
            <person name="Choi I.G."/>
            <person name="Park H."/>
            <person name="Plett J.M."/>
            <person name="Magnuson J."/>
            <person name="Spatafora J.W."/>
            <person name="Nagy L.G."/>
            <person name="Henrissat B."/>
            <person name="Grigoriev I.V."/>
            <person name="Yang Z.L."/>
            <person name="Xu J."/>
            <person name="Martin F.M."/>
        </authorList>
    </citation>
    <scope>NUCLEOTIDE SEQUENCE</scope>
    <source>
        <strain evidence="2">KKN 215</strain>
    </source>
</reference>
<gene>
    <name evidence="2" type="ORF">BXZ70DRAFT_1003833</name>
</gene>
<dbReference type="Proteomes" id="UP000813824">
    <property type="component" value="Unassembled WGS sequence"/>
</dbReference>
<dbReference type="EMBL" id="JAEVFJ010000002">
    <property type="protein sequence ID" value="KAH8106942.1"/>
    <property type="molecule type" value="Genomic_DNA"/>
</dbReference>
<accession>A0A8K0UX09</accession>
<dbReference type="OrthoDB" id="2735536at2759"/>
<proteinExistence type="predicted"/>
<dbReference type="GO" id="GO:0005840">
    <property type="term" value="C:ribosome"/>
    <property type="evidence" value="ECO:0007669"/>
    <property type="project" value="UniProtKB-KW"/>
</dbReference>
<feature type="region of interest" description="Disordered" evidence="1">
    <location>
        <begin position="147"/>
        <end position="174"/>
    </location>
</feature>
<sequence length="483" mass="54336">MKAQCHRDRGRYTLHICCSTRGSLDTTRPARMACSQFTTLLRRSKFAAHDPKIGQIYTTFGGDAHRGNYGLKRPIPISKSRGHITVSEVDSRESQTVWNNAEQPGRWIRMWDEVSVPVTPRNNSEWDNKLGDRAKVTWLVDSEFADWQPPPKAKASAEDEAPSRHVRHPEGSTPTVEMMKETRLRGANIKGKDRVAELVKEAEKVGLFTPTVDIENIHAMGDREFENYLAAVRALRPQFKEFIKVGEATFQPEEQPRDIYQFSQQYSSLHRLFLSAQTHTKFHSPTSRGIERQPHSNGGLTYFNSSRMQAKLMRDPKPGRIVHDDKSNARLVVSYGGMTTEYKPPQRDSKHATLDWTSLASTGQRDPSRGVLNFALVDAEIDRGPSVVGKNPQMLDGTVIFSRVYSPADVTFDDHNPHRPGSVEYIAHREGRDSAQPSPIYSHEPRTYATPSMIVPENSAAHTDQVMNTLGGYVTSMKPGSKV</sequence>
<organism evidence="2 3">
    <name type="scientific">Cristinia sonorae</name>
    <dbReference type="NCBI Taxonomy" id="1940300"/>
    <lineage>
        <taxon>Eukaryota</taxon>
        <taxon>Fungi</taxon>
        <taxon>Dikarya</taxon>
        <taxon>Basidiomycota</taxon>
        <taxon>Agaricomycotina</taxon>
        <taxon>Agaricomycetes</taxon>
        <taxon>Agaricomycetidae</taxon>
        <taxon>Agaricales</taxon>
        <taxon>Pleurotineae</taxon>
        <taxon>Stephanosporaceae</taxon>
        <taxon>Cristinia</taxon>
    </lineage>
</organism>
<dbReference type="PANTHER" id="PTHR28058">
    <property type="entry name" value="37S RIBOSOMAL PROTEIN MRP51, MITOCHONDRIAL"/>
    <property type="match status" value="1"/>
</dbReference>
<keyword evidence="3" id="KW-1185">Reference proteome</keyword>
<dbReference type="AlphaFoldDB" id="A0A8K0UX09"/>
<evidence type="ECO:0000313" key="3">
    <source>
        <dbReference type="Proteomes" id="UP000813824"/>
    </source>
</evidence>
<evidence type="ECO:0000256" key="1">
    <source>
        <dbReference type="SAM" id="MobiDB-lite"/>
    </source>
</evidence>
<dbReference type="Pfam" id="PF11709">
    <property type="entry name" value="Mit_ribos_Mrp51"/>
    <property type="match status" value="1"/>
</dbReference>